<keyword evidence="4 5" id="KW-0472">Membrane</keyword>
<dbReference type="Proteomes" id="UP000324376">
    <property type="component" value="Unassembled WGS sequence"/>
</dbReference>
<evidence type="ECO:0000256" key="5">
    <source>
        <dbReference type="SAM" id="Phobius"/>
    </source>
</evidence>
<feature type="transmembrane region" description="Helical" evidence="5">
    <location>
        <begin position="64"/>
        <end position="82"/>
    </location>
</feature>
<organism evidence="6 7">
    <name type="scientific">Aquimarina intermedia</name>
    <dbReference type="NCBI Taxonomy" id="350814"/>
    <lineage>
        <taxon>Bacteria</taxon>
        <taxon>Pseudomonadati</taxon>
        <taxon>Bacteroidota</taxon>
        <taxon>Flavobacteriia</taxon>
        <taxon>Flavobacteriales</taxon>
        <taxon>Flavobacteriaceae</taxon>
        <taxon>Aquimarina</taxon>
    </lineage>
</organism>
<dbReference type="GO" id="GO:0016020">
    <property type="term" value="C:membrane"/>
    <property type="evidence" value="ECO:0007669"/>
    <property type="project" value="UniProtKB-SubCell"/>
</dbReference>
<evidence type="ECO:0000313" key="7">
    <source>
        <dbReference type="Proteomes" id="UP000324376"/>
    </source>
</evidence>
<comment type="subcellular location">
    <subcellularLocation>
        <location evidence="1">Membrane</location>
        <topology evidence="1">Multi-pass membrane protein</topology>
    </subcellularLocation>
</comment>
<evidence type="ECO:0000313" key="6">
    <source>
        <dbReference type="EMBL" id="TYP76275.1"/>
    </source>
</evidence>
<dbReference type="Pfam" id="PF02674">
    <property type="entry name" value="Colicin_V"/>
    <property type="match status" value="1"/>
</dbReference>
<proteinExistence type="predicted"/>
<dbReference type="OrthoDB" id="9799585at2"/>
<feature type="transmembrane region" description="Helical" evidence="5">
    <location>
        <begin position="31"/>
        <end position="52"/>
    </location>
</feature>
<name>A0A5S5CA49_9FLAO</name>
<feature type="transmembrane region" description="Helical" evidence="5">
    <location>
        <begin position="102"/>
        <end position="122"/>
    </location>
</feature>
<dbReference type="AlphaFoldDB" id="A0A5S5CA49"/>
<evidence type="ECO:0000256" key="3">
    <source>
        <dbReference type="ARBA" id="ARBA00022989"/>
    </source>
</evidence>
<keyword evidence="2 5" id="KW-0812">Transmembrane</keyword>
<dbReference type="RefSeq" id="WP_148781865.1">
    <property type="nucleotide sequence ID" value="NZ_VNHU01000002.1"/>
</dbReference>
<gene>
    <name evidence="6" type="ORF">BD809_102493</name>
</gene>
<reference evidence="6 7" key="1">
    <citation type="submission" date="2019-07" db="EMBL/GenBank/DDBJ databases">
        <title>Genomic Encyclopedia of Archaeal and Bacterial Type Strains, Phase II (KMG-II): from individual species to whole genera.</title>
        <authorList>
            <person name="Goeker M."/>
        </authorList>
    </citation>
    <scope>NUCLEOTIDE SEQUENCE [LARGE SCALE GENOMIC DNA]</scope>
    <source>
        <strain evidence="6 7">DSM 17527</strain>
    </source>
</reference>
<keyword evidence="3 5" id="KW-1133">Transmembrane helix</keyword>
<evidence type="ECO:0000256" key="2">
    <source>
        <dbReference type="ARBA" id="ARBA00022692"/>
    </source>
</evidence>
<dbReference type="GO" id="GO:0009403">
    <property type="term" value="P:toxin biosynthetic process"/>
    <property type="evidence" value="ECO:0007669"/>
    <property type="project" value="InterPro"/>
</dbReference>
<protein>
    <submittedName>
        <fullName evidence="6">Membrane protein required for colicin V production</fullName>
    </submittedName>
</protein>
<evidence type="ECO:0000256" key="4">
    <source>
        <dbReference type="ARBA" id="ARBA00023136"/>
    </source>
</evidence>
<keyword evidence="7" id="KW-1185">Reference proteome</keyword>
<dbReference type="PANTHER" id="PTHR37306">
    <property type="entry name" value="COLICIN V PRODUCTION PROTEIN"/>
    <property type="match status" value="1"/>
</dbReference>
<comment type="caution">
    <text evidence="6">The sequence shown here is derived from an EMBL/GenBank/DDBJ whole genome shotgun (WGS) entry which is preliminary data.</text>
</comment>
<sequence>MGYIDIILGILLLWGLIRGFSKGLIVSLASLVALVAGIYIAIHFSHIVGAYLEQYVSWEEGVTQLLAFALTFIVVVLCVSLIGKILTRVAHAVALGILNKLLGAAFGILKMAFIASVIIMFIDAGNITLHMIDEETLDESILYRPVQAIAPAILPEIIEKASQKEAQSNNLHTA</sequence>
<evidence type="ECO:0000256" key="1">
    <source>
        <dbReference type="ARBA" id="ARBA00004141"/>
    </source>
</evidence>
<dbReference type="PANTHER" id="PTHR37306:SF1">
    <property type="entry name" value="COLICIN V PRODUCTION PROTEIN"/>
    <property type="match status" value="1"/>
</dbReference>
<accession>A0A5S5CA49</accession>
<dbReference type="EMBL" id="VNHU01000002">
    <property type="protein sequence ID" value="TYP76275.1"/>
    <property type="molecule type" value="Genomic_DNA"/>
</dbReference>
<dbReference type="InterPro" id="IPR003825">
    <property type="entry name" value="Colicin-V_CvpA"/>
</dbReference>